<gene>
    <name evidence="1" type="ORF">KM842_12840</name>
</gene>
<organism evidence="1 2">
    <name type="scientific">Curtobacterium aetherium</name>
    <dbReference type="NCBI Taxonomy" id="2841594"/>
    <lineage>
        <taxon>Bacteria</taxon>
        <taxon>Bacillati</taxon>
        <taxon>Actinomycetota</taxon>
        <taxon>Actinomycetes</taxon>
        <taxon>Micrococcales</taxon>
        <taxon>Microbacteriaceae</taxon>
        <taxon>Curtobacterium</taxon>
    </lineage>
</organism>
<name>A0ACD1E2V5_9MICO</name>
<keyword evidence="2" id="KW-1185">Reference proteome</keyword>
<evidence type="ECO:0000313" key="1">
    <source>
        <dbReference type="EMBL" id="QWS33126.1"/>
    </source>
</evidence>
<reference evidence="1" key="1">
    <citation type="submission" date="2021-06" db="EMBL/GenBank/DDBJ databases">
        <authorList>
            <person name="Ellington A.J."/>
            <person name="Bryan N.C."/>
            <person name="Christner B.C."/>
            <person name="Reisch C.R."/>
        </authorList>
    </citation>
    <scope>NUCLEOTIDE SEQUENCE</scope>
    <source>
        <strain evidence="1">L6-1</strain>
    </source>
</reference>
<dbReference type="Proteomes" id="UP000681794">
    <property type="component" value="Chromosome"/>
</dbReference>
<dbReference type="EMBL" id="CP076544">
    <property type="protein sequence ID" value="QWS33126.1"/>
    <property type="molecule type" value="Genomic_DNA"/>
</dbReference>
<proteinExistence type="predicted"/>
<accession>A0ACD1E2V5</accession>
<sequence>MSAITVSVNAGISTPSPAPILVELTGHAAMGPPWWGVPVIAGIFLLAGACLGFVFNRSIERTRSAREDRTRWHDTVRELAGEIVALGDDLAWHGRVLDSLRDPDGTIPDDKVVVERDELKQFIPALKTMLSKANQLNLLVDEAVGKSMFLFFYVSRDMQRAPKNDAERELVRRSHKKFKDAFIVAVREYLEVRGETTKKAP</sequence>
<evidence type="ECO:0000313" key="2">
    <source>
        <dbReference type="Proteomes" id="UP000681794"/>
    </source>
</evidence>
<protein>
    <submittedName>
        <fullName evidence="1">Uncharacterized protein</fullName>
    </submittedName>
</protein>